<dbReference type="Proteomes" id="UP001597546">
    <property type="component" value="Unassembled WGS sequence"/>
</dbReference>
<dbReference type="EMBL" id="JBHULV010000051">
    <property type="protein sequence ID" value="MFD2733099.1"/>
    <property type="molecule type" value="Genomic_DNA"/>
</dbReference>
<gene>
    <name evidence="3" type="ORF">ACFSSE_15425</name>
</gene>
<comment type="caution">
    <text evidence="3">The sequence shown here is derived from an EMBL/GenBank/DDBJ whole genome shotgun (WGS) entry which is preliminary data.</text>
</comment>
<dbReference type="PANTHER" id="PTHR31988:SF19">
    <property type="entry name" value="9-O-ACETYL-N-ACETYLNEURAMINIC ACID DEACETYLASE-RELATED"/>
    <property type="match status" value="1"/>
</dbReference>
<feature type="domain" description="Sialate O-acetylesterase" evidence="2">
    <location>
        <begin position="26"/>
        <end position="272"/>
    </location>
</feature>
<evidence type="ECO:0000313" key="4">
    <source>
        <dbReference type="Proteomes" id="UP001597546"/>
    </source>
</evidence>
<organism evidence="3 4">
    <name type="scientific">Pedobacter alpinus</name>
    <dbReference type="NCBI Taxonomy" id="1590643"/>
    <lineage>
        <taxon>Bacteria</taxon>
        <taxon>Pseudomonadati</taxon>
        <taxon>Bacteroidota</taxon>
        <taxon>Sphingobacteriia</taxon>
        <taxon>Sphingobacteriales</taxon>
        <taxon>Sphingobacteriaceae</taxon>
        <taxon>Pedobacter</taxon>
    </lineage>
</organism>
<protein>
    <submittedName>
        <fullName evidence="3">Sialate O-acetylesterase</fullName>
    </submittedName>
</protein>
<name>A0ABW5TVG2_9SPHI</name>
<accession>A0ABW5TVG2</accession>
<evidence type="ECO:0000313" key="3">
    <source>
        <dbReference type="EMBL" id="MFD2733099.1"/>
    </source>
</evidence>
<keyword evidence="1" id="KW-0378">Hydrolase</keyword>
<dbReference type="InterPro" id="IPR036514">
    <property type="entry name" value="SGNH_hydro_sf"/>
</dbReference>
<dbReference type="PANTHER" id="PTHR31988">
    <property type="entry name" value="ESTERASE, PUTATIVE (DUF303)-RELATED"/>
    <property type="match status" value="1"/>
</dbReference>
<evidence type="ECO:0000259" key="2">
    <source>
        <dbReference type="Pfam" id="PF03629"/>
    </source>
</evidence>
<dbReference type="Pfam" id="PF03629">
    <property type="entry name" value="SASA"/>
    <property type="match status" value="1"/>
</dbReference>
<reference evidence="4" key="1">
    <citation type="journal article" date="2019" name="Int. J. Syst. Evol. Microbiol.">
        <title>The Global Catalogue of Microorganisms (GCM) 10K type strain sequencing project: providing services to taxonomists for standard genome sequencing and annotation.</title>
        <authorList>
            <consortium name="The Broad Institute Genomics Platform"/>
            <consortium name="The Broad Institute Genome Sequencing Center for Infectious Disease"/>
            <person name="Wu L."/>
            <person name="Ma J."/>
        </authorList>
    </citation>
    <scope>NUCLEOTIDE SEQUENCE [LARGE SCALE GENOMIC DNA]</scope>
    <source>
        <strain evidence="4">KCTC 42456</strain>
    </source>
</reference>
<sequence length="277" mass="30313">MKIKNVIIVALLVLTNSSVFGQNKKFYIFLAFGQSNMEGSAKIEAQDTVNINPRFKVLETLDCPVINRKADTWYTAVPPLTRCNTGLTPIDYFGRKLIENLPEDVTVGVINVAVGGCKIELFDKDNYQSYTATAPDWMLGMIKAYNGNPYGRLVELAKLAQKDGVIKGILLHQGESNTGDANWPTKVKGVYSNLLNDLNLKAENVPLLAGEVVNADQNGVCASMNEIIATLPTVIPTAHVISSKGCTDGPDNLHFDAAGYRELGRRYADQMLALLKF</sequence>
<evidence type="ECO:0000256" key="1">
    <source>
        <dbReference type="ARBA" id="ARBA00022801"/>
    </source>
</evidence>
<dbReference type="RefSeq" id="WP_379041498.1">
    <property type="nucleotide sequence ID" value="NZ_JBHSKW010000016.1"/>
</dbReference>
<dbReference type="Gene3D" id="3.40.50.1110">
    <property type="entry name" value="SGNH hydrolase"/>
    <property type="match status" value="1"/>
</dbReference>
<dbReference type="InterPro" id="IPR005181">
    <property type="entry name" value="SASA"/>
</dbReference>
<dbReference type="InterPro" id="IPR052940">
    <property type="entry name" value="Carb_Esterase_6"/>
</dbReference>
<proteinExistence type="predicted"/>
<dbReference type="SUPFAM" id="SSF52266">
    <property type="entry name" value="SGNH hydrolase"/>
    <property type="match status" value="1"/>
</dbReference>
<keyword evidence="4" id="KW-1185">Reference proteome</keyword>